<reference evidence="9 10" key="1">
    <citation type="submission" date="2019-04" db="EMBL/GenBank/DDBJ databases">
        <title>Friends and foes A comparative genomics study of 23 Aspergillus species from section Flavi.</title>
        <authorList>
            <consortium name="DOE Joint Genome Institute"/>
            <person name="Kjaerbolling I."/>
            <person name="Vesth T."/>
            <person name="Frisvad J.C."/>
            <person name="Nybo J.L."/>
            <person name="Theobald S."/>
            <person name="Kildgaard S."/>
            <person name="Isbrandt T."/>
            <person name="Kuo A."/>
            <person name="Sato A."/>
            <person name="Lyhne E.K."/>
            <person name="Kogle M.E."/>
            <person name="Wiebenga A."/>
            <person name="Kun R.S."/>
            <person name="Lubbers R.J."/>
            <person name="Makela M.R."/>
            <person name="Barry K."/>
            <person name="Chovatia M."/>
            <person name="Clum A."/>
            <person name="Daum C."/>
            <person name="Haridas S."/>
            <person name="He G."/>
            <person name="LaButti K."/>
            <person name="Lipzen A."/>
            <person name="Mondo S."/>
            <person name="Riley R."/>
            <person name="Salamov A."/>
            <person name="Simmons B.A."/>
            <person name="Magnuson J.K."/>
            <person name="Henrissat B."/>
            <person name="Mortensen U.H."/>
            <person name="Larsen T.O."/>
            <person name="Devries R.P."/>
            <person name="Grigoriev I.V."/>
            <person name="Machida M."/>
            <person name="Baker S.E."/>
            <person name="Andersen M.R."/>
        </authorList>
    </citation>
    <scope>NUCLEOTIDE SEQUENCE [LARGE SCALE GENOMIC DNA]</scope>
    <source>
        <strain evidence="9 10">CBS 117626</strain>
    </source>
</reference>
<feature type="domain" description="GTP cyclohydrolase I" evidence="8">
    <location>
        <begin position="58"/>
        <end position="128"/>
    </location>
</feature>
<dbReference type="GO" id="GO:0006729">
    <property type="term" value="P:tetrahydrobiopterin biosynthetic process"/>
    <property type="evidence" value="ECO:0007669"/>
    <property type="project" value="TreeGrafter"/>
</dbReference>
<evidence type="ECO:0000256" key="5">
    <source>
        <dbReference type="ARBA" id="ARBA00022801"/>
    </source>
</evidence>
<dbReference type="GO" id="GO:0008270">
    <property type="term" value="F:zinc ion binding"/>
    <property type="evidence" value="ECO:0007669"/>
    <property type="project" value="TreeGrafter"/>
</dbReference>
<dbReference type="InterPro" id="IPR043134">
    <property type="entry name" value="GTP-CH-I_N"/>
</dbReference>
<evidence type="ECO:0000259" key="8">
    <source>
        <dbReference type="Pfam" id="PF01227"/>
    </source>
</evidence>
<dbReference type="GO" id="GO:0046654">
    <property type="term" value="P:tetrahydrofolate biosynthetic process"/>
    <property type="evidence" value="ECO:0007669"/>
    <property type="project" value="InterPro"/>
</dbReference>
<dbReference type="InterPro" id="IPR043133">
    <property type="entry name" value="GTP-CH-I_C/QueF"/>
</dbReference>
<dbReference type="GO" id="GO:0003934">
    <property type="term" value="F:GTP cyclohydrolase I activity"/>
    <property type="evidence" value="ECO:0007669"/>
    <property type="project" value="UniProtKB-EC"/>
</dbReference>
<dbReference type="PANTHER" id="PTHR11109">
    <property type="entry name" value="GTP CYCLOHYDROLASE I"/>
    <property type="match status" value="1"/>
</dbReference>
<proteinExistence type="inferred from homology"/>
<feature type="domain" description="GTP cyclohydrolase I" evidence="8">
    <location>
        <begin position="129"/>
        <end position="188"/>
    </location>
</feature>
<evidence type="ECO:0000313" key="10">
    <source>
        <dbReference type="Proteomes" id="UP000326950"/>
    </source>
</evidence>
<accession>A0A5N6UX67</accession>
<dbReference type="Pfam" id="PF01227">
    <property type="entry name" value="GTP_cyclohydroI"/>
    <property type="match status" value="2"/>
</dbReference>
<comment type="similarity">
    <text evidence="2">Belongs to the GTP cyclohydrolase I family.</text>
</comment>
<comment type="pathway">
    <text evidence="1">Cofactor biosynthesis; 7,8-dihydroneopterin triphosphate biosynthesis; 7,8-dihydroneopterin triphosphate from GTP: step 1/1.</text>
</comment>
<evidence type="ECO:0000256" key="3">
    <source>
        <dbReference type="ARBA" id="ARBA00012715"/>
    </source>
</evidence>
<dbReference type="OrthoDB" id="4966at2759"/>
<dbReference type="GO" id="GO:0005737">
    <property type="term" value="C:cytoplasm"/>
    <property type="evidence" value="ECO:0007669"/>
    <property type="project" value="TreeGrafter"/>
</dbReference>
<protein>
    <recommendedName>
        <fullName evidence="4">GTP cyclohydrolase 1</fullName>
        <ecNumber evidence="3">3.5.4.16</ecNumber>
    </recommendedName>
    <alternativeName>
        <fullName evidence="7">GTP cyclohydrolase I</fullName>
    </alternativeName>
</protein>
<dbReference type="EMBL" id="ML738619">
    <property type="protein sequence ID" value="KAE8163249.1"/>
    <property type="molecule type" value="Genomic_DNA"/>
</dbReference>
<dbReference type="EC" id="3.5.4.16" evidence="3"/>
<evidence type="ECO:0000256" key="4">
    <source>
        <dbReference type="ARBA" id="ARBA00017272"/>
    </source>
</evidence>
<keyword evidence="6" id="KW-0289">Folate biosynthesis</keyword>
<dbReference type="PANTHER" id="PTHR11109:SF7">
    <property type="entry name" value="GTP CYCLOHYDROLASE 1"/>
    <property type="match status" value="1"/>
</dbReference>
<dbReference type="SUPFAM" id="SSF55620">
    <property type="entry name" value="Tetrahydrobiopterin biosynthesis enzymes-like"/>
    <property type="match status" value="1"/>
</dbReference>
<dbReference type="AlphaFoldDB" id="A0A5N6UX67"/>
<dbReference type="Gene3D" id="1.10.286.10">
    <property type="match status" value="1"/>
</dbReference>
<dbReference type="InterPro" id="IPR020602">
    <property type="entry name" value="GTP_CycHdrlase_I_dom"/>
</dbReference>
<dbReference type="UniPathway" id="UPA00848">
    <property type="reaction ID" value="UER00151"/>
</dbReference>
<evidence type="ECO:0000256" key="7">
    <source>
        <dbReference type="ARBA" id="ARBA00030854"/>
    </source>
</evidence>
<keyword evidence="10" id="KW-1185">Reference proteome</keyword>
<dbReference type="GO" id="GO:0046656">
    <property type="term" value="P:folic acid biosynthetic process"/>
    <property type="evidence" value="ECO:0007669"/>
    <property type="project" value="UniProtKB-KW"/>
</dbReference>
<name>A0A5N6UX67_ASPTM</name>
<evidence type="ECO:0000313" key="9">
    <source>
        <dbReference type="EMBL" id="KAE8163249.1"/>
    </source>
</evidence>
<dbReference type="Gene3D" id="3.30.1130.10">
    <property type="match status" value="2"/>
</dbReference>
<evidence type="ECO:0000256" key="6">
    <source>
        <dbReference type="ARBA" id="ARBA00022909"/>
    </source>
</evidence>
<evidence type="ECO:0000256" key="1">
    <source>
        <dbReference type="ARBA" id="ARBA00005080"/>
    </source>
</evidence>
<gene>
    <name evidence="9" type="ORF">BDV40DRAFT_311819</name>
</gene>
<sequence length="197" mass="22143">MTISESEVLVRPVQDVRRAVSSEGPAIEETITSINGDIHVSTDDLDGHTKISRETRMAASIQNILEDMGEDPNREGLLKTPERYAKVMLFITKGFAIFNVNHIEIVLVRHIEVFSMCEHHLIPFGGKHLIRQIAQAIEDLLQPQGVTVVMELAHMCMAMRGVKKSSAMTTTCCRTGIFKTDRALEEELQFLLKLKQN</sequence>
<dbReference type="InterPro" id="IPR001474">
    <property type="entry name" value="GTP_CycHdrlase_I"/>
</dbReference>
<dbReference type="Proteomes" id="UP000326950">
    <property type="component" value="Unassembled WGS sequence"/>
</dbReference>
<keyword evidence="5" id="KW-0378">Hydrolase</keyword>
<organism evidence="9 10">
    <name type="scientific">Aspergillus tamarii</name>
    <dbReference type="NCBI Taxonomy" id="41984"/>
    <lineage>
        <taxon>Eukaryota</taxon>
        <taxon>Fungi</taxon>
        <taxon>Dikarya</taxon>
        <taxon>Ascomycota</taxon>
        <taxon>Pezizomycotina</taxon>
        <taxon>Eurotiomycetes</taxon>
        <taxon>Eurotiomycetidae</taxon>
        <taxon>Eurotiales</taxon>
        <taxon>Aspergillaceae</taxon>
        <taxon>Aspergillus</taxon>
        <taxon>Aspergillus subgen. Circumdati</taxon>
    </lineage>
</organism>
<evidence type="ECO:0000256" key="2">
    <source>
        <dbReference type="ARBA" id="ARBA00008085"/>
    </source>
</evidence>
<dbReference type="GO" id="GO:0005525">
    <property type="term" value="F:GTP binding"/>
    <property type="evidence" value="ECO:0007669"/>
    <property type="project" value="TreeGrafter"/>
</dbReference>